<dbReference type="Proteomes" id="UP001419268">
    <property type="component" value="Unassembled WGS sequence"/>
</dbReference>
<protein>
    <submittedName>
        <fullName evidence="3">Uncharacterized protein</fullName>
    </submittedName>
</protein>
<name>A0AAP0LDQ6_9MAGN</name>
<feature type="region of interest" description="Disordered" evidence="2">
    <location>
        <begin position="1"/>
        <end position="22"/>
    </location>
</feature>
<keyword evidence="1" id="KW-0378">Hydrolase</keyword>
<evidence type="ECO:0000256" key="1">
    <source>
        <dbReference type="ARBA" id="ARBA00022801"/>
    </source>
</evidence>
<gene>
    <name evidence="3" type="ORF">Scep_002370</name>
</gene>
<dbReference type="EMBL" id="JBBNAG010000001">
    <property type="protein sequence ID" value="KAK9167179.1"/>
    <property type="molecule type" value="Genomic_DNA"/>
</dbReference>
<dbReference type="GO" id="GO:0045493">
    <property type="term" value="P:xylan catabolic process"/>
    <property type="evidence" value="ECO:0007669"/>
    <property type="project" value="InterPro"/>
</dbReference>
<keyword evidence="4" id="KW-1185">Reference proteome</keyword>
<comment type="caution">
    <text evidence="3">The sequence shown here is derived from an EMBL/GenBank/DDBJ whole genome shotgun (WGS) entry which is preliminary data.</text>
</comment>
<dbReference type="InterPro" id="IPR017853">
    <property type="entry name" value="GH"/>
</dbReference>
<evidence type="ECO:0000313" key="3">
    <source>
        <dbReference type="EMBL" id="KAK9167179.1"/>
    </source>
</evidence>
<accession>A0AAP0LDQ6</accession>
<evidence type="ECO:0000313" key="4">
    <source>
        <dbReference type="Proteomes" id="UP001419268"/>
    </source>
</evidence>
<proteinExistence type="predicted"/>
<dbReference type="PANTHER" id="PTHR42721:SF45">
    <property type="entry name" value="BETA-D-XYLOSIDASE 2-RELATED"/>
    <property type="match status" value="1"/>
</dbReference>
<reference evidence="3 4" key="1">
    <citation type="submission" date="2024-01" db="EMBL/GenBank/DDBJ databases">
        <title>Genome assemblies of Stephania.</title>
        <authorList>
            <person name="Yang L."/>
        </authorList>
    </citation>
    <scope>NUCLEOTIDE SEQUENCE [LARGE SCALE GENOMIC DNA]</scope>
    <source>
        <strain evidence="3">JXDWG</strain>
        <tissue evidence="3">Leaf</tissue>
    </source>
</reference>
<sequence length="181" mass="19544">MILSSNIVFSSPSSPSSSSLCRSKPPPFAWRPARCHLEEPNISQGITAYCHTSEGLIRRPTLQENISLLIDNAAAVPRIGIRGYEWWSEALHGVSDVSPGTKFGGQFPGTTSFPQVIIIAASFNTSLWEEIGRVSAQLGTVTRLQIHPASPVLLTKNGPLGALDSLARLNEAAMPSYLFKD</sequence>
<dbReference type="SUPFAM" id="SSF51445">
    <property type="entry name" value="(Trans)glycosidases"/>
    <property type="match status" value="1"/>
</dbReference>
<dbReference type="InterPro" id="IPR036962">
    <property type="entry name" value="Glyco_hydro_3_N_sf"/>
</dbReference>
<dbReference type="GO" id="GO:0046556">
    <property type="term" value="F:alpha-L-arabinofuranosidase activity"/>
    <property type="evidence" value="ECO:0007669"/>
    <property type="project" value="TreeGrafter"/>
</dbReference>
<dbReference type="InterPro" id="IPR044993">
    <property type="entry name" value="BXL"/>
</dbReference>
<dbReference type="GO" id="GO:0009044">
    <property type="term" value="F:xylan 1,4-beta-xylosidase activity"/>
    <property type="evidence" value="ECO:0007669"/>
    <property type="project" value="InterPro"/>
</dbReference>
<dbReference type="PANTHER" id="PTHR42721">
    <property type="entry name" value="SUGAR HYDROLASE-RELATED"/>
    <property type="match status" value="1"/>
</dbReference>
<organism evidence="3 4">
    <name type="scientific">Stephania cephalantha</name>
    <dbReference type="NCBI Taxonomy" id="152367"/>
    <lineage>
        <taxon>Eukaryota</taxon>
        <taxon>Viridiplantae</taxon>
        <taxon>Streptophyta</taxon>
        <taxon>Embryophyta</taxon>
        <taxon>Tracheophyta</taxon>
        <taxon>Spermatophyta</taxon>
        <taxon>Magnoliopsida</taxon>
        <taxon>Ranunculales</taxon>
        <taxon>Menispermaceae</taxon>
        <taxon>Menispermoideae</taxon>
        <taxon>Cissampelideae</taxon>
        <taxon>Stephania</taxon>
    </lineage>
</organism>
<dbReference type="AlphaFoldDB" id="A0AAP0LDQ6"/>
<evidence type="ECO:0000256" key="2">
    <source>
        <dbReference type="SAM" id="MobiDB-lite"/>
    </source>
</evidence>
<dbReference type="Gene3D" id="3.20.20.300">
    <property type="entry name" value="Glycoside hydrolase, family 3, N-terminal domain"/>
    <property type="match status" value="1"/>
</dbReference>
<dbReference type="GO" id="GO:0031222">
    <property type="term" value="P:arabinan catabolic process"/>
    <property type="evidence" value="ECO:0007669"/>
    <property type="project" value="TreeGrafter"/>
</dbReference>